<dbReference type="AlphaFoldDB" id="A0AAQ3KQJ7"/>
<dbReference type="InterPro" id="IPR036397">
    <property type="entry name" value="RNaseH_sf"/>
</dbReference>
<dbReference type="EMBL" id="CP136895">
    <property type="protein sequence ID" value="WOL10262.1"/>
    <property type="molecule type" value="Genomic_DNA"/>
</dbReference>
<sequence length="293" mass="33313">METFKHLFFECVFAIELWFALGFYLKLDFSQRNNWHYATDVLHALLYVVDRNLDNFIVESDCKTLVDSINGHSDALHNIDSMNEEIQSMLPKFNHIIFSYVNREANKAANWAANLVRLQYALITLGTSCSKPKLPSPAGRPLKFNHENIRQVSVGYNRSSVLAGAAMLGLVKSCIGTKFTGQFGDLIAVDMVTPVCFQLTYEGLLDEIPLDNGICHGSFRSNIRLEHPVKQTISETSHDEEGKNVLEMVDEDEQSEPIYVEWESLRQQATTATRVQNAWREFFLNMCISSMIC</sequence>
<feature type="domain" description="RNase H type-1" evidence="1">
    <location>
        <begin position="39"/>
        <end position="115"/>
    </location>
</feature>
<accession>A0AAQ3KQJ7</accession>
<evidence type="ECO:0000259" key="1">
    <source>
        <dbReference type="Pfam" id="PF13456"/>
    </source>
</evidence>
<dbReference type="Proteomes" id="UP001327560">
    <property type="component" value="Chromosome 6"/>
</dbReference>
<dbReference type="PANTHER" id="PTHR47723:SF19">
    <property type="entry name" value="POLYNUCLEOTIDYL TRANSFERASE, RIBONUCLEASE H-LIKE SUPERFAMILY PROTEIN"/>
    <property type="match status" value="1"/>
</dbReference>
<dbReference type="InterPro" id="IPR044730">
    <property type="entry name" value="RNase_H-like_dom_plant"/>
</dbReference>
<protein>
    <recommendedName>
        <fullName evidence="1">RNase H type-1 domain-containing protein</fullName>
    </recommendedName>
</protein>
<proteinExistence type="predicted"/>
<dbReference type="Pfam" id="PF13456">
    <property type="entry name" value="RVT_3"/>
    <property type="match status" value="1"/>
</dbReference>
<dbReference type="SUPFAM" id="SSF53098">
    <property type="entry name" value="Ribonuclease H-like"/>
    <property type="match status" value="1"/>
</dbReference>
<dbReference type="CDD" id="cd06222">
    <property type="entry name" value="RNase_H_like"/>
    <property type="match status" value="1"/>
</dbReference>
<dbReference type="InterPro" id="IPR012337">
    <property type="entry name" value="RNaseH-like_sf"/>
</dbReference>
<evidence type="ECO:0000313" key="2">
    <source>
        <dbReference type="EMBL" id="WOL10262.1"/>
    </source>
</evidence>
<dbReference type="PANTHER" id="PTHR47723">
    <property type="entry name" value="OS05G0353850 PROTEIN"/>
    <property type="match status" value="1"/>
</dbReference>
<dbReference type="GO" id="GO:0003676">
    <property type="term" value="F:nucleic acid binding"/>
    <property type="evidence" value="ECO:0007669"/>
    <property type="project" value="InterPro"/>
</dbReference>
<gene>
    <name evidence="2" type="ORF">Cni_G19016</name>
</gene>
<evidence type="ECO:0000313" key="3">
    <source>
        <dbReference type="Proteomes" id="UP001327560"/>
    </source>
</evidence>
<dbReference type="InterPro" id="IPR002156">
    <property type="entry name" value="RNaseH_domain"/>
</dbReference>
<keyword evidence="3" id="KW-1185">Reference proteome</keyword>
<dbReference type="InterPro" id="IPR053151">
    <property type="entry name" value="RNase_H-like"/>
</dbReference>
<organism evidence="2 3">
    <name type="scientific">Canna indica</name>
    <name type="common">Indian-shot</name>
    <dbReference type="NCBI Taxonomy" id="4628"/>
    <lineage>
        <taxon>Eukaryota</taxon>
        <taxon>Viridiplantae</taxon>
        <taxon>Streptophyta</taxon>
        <taxon>Embryophyta</taxon>
        <taxon>Tracheophyta</taxon>
        <taxon>Spermatophyta</taxon>
        <taxon>Magnoliopsida</taxon>
        <taxon>Liliopsida</taxon>
        <taxon>Zingiberales</taxon>
        <taxon>Cannaceae</taxon>
        <taxon>Canna</taxon>
    </lineage>
</organism>
<name>A0AAQ3KQJ7_9LILI</name>
<dbReference type="GO" id="GO:0004523">
    <property type="term" value="F:RNA-DNA hybrid ribonuclease activity"/>
    <property type="evidence" value="ECO:0007669"/>
    <property type="project" value="InterPro"/>
</dbReference>
<reference evidence="2 3" key="1">
    <citation type="submission" date="2023-10" db="EMBL/GenBank/DDBJ databases">
        <title>Chromosome-scale genome assembly provides insights into flower coloration mechanisms of Canna indica.</title>
        <authorList>
            <person name="Li C."/>
        </authorList>
    </citation>
    <scope>NUCLEOTIDE SEQUENCE [LARGE SCALE GENOMIC DNA]</scope>
    <source>
        <tissue evidence="2">Flower</tissue>
    </source>
</reference>
<dbReference type="Gene3D" id="3.30.420.10">
    <property type="entry name" value="Ribonuclease H-like superfamily/Ribonuclease H"/>
    <property type="match status" value="1"/>
</dbReference>